<sequence>MVGFNMHVQMRGTVRVENGMIVTAVLRDPDNWQTLEGWLNHQSGCVEGVSPVWSLRLAAILFSTLFVAVVILGFVCWSVEGEHPLAIAMSLVFGFAALIPVVGWYRGMQVWDAFARAHLDRTPGFERFD</sequence>
<organism evidence="2 3">
    <name type="scientific">Paraburkholderia phenazinium</name>
    <dbReference type="NCBI Taxonomy" id="60549"/>
    <lineage>
        <taxon>Bacteria</taxon>
        <taxon>Pseudomonadati</taxon>
        <taxon>Pseudomonadota</taxon>
        <taxon>Betaproteobacteria</taxon>
        <taxon>Burkholderiales</taxon>
        <taxon>Burkholderiaceae</taxon>
        <taxon>Paraburkholderia</taxon>
    </lineage>
</organism>
<evidence type="ECO:0000313" key="3">
    <source>
        <dbReference type="Proteomes" id="UP000199706"/>
    </source>
</evidence>
<keyword evidence="1" id="KW-0472">Membrane</keyword>
<feature type="transmembrane region" description="Helical" evidence="1">
    <location>
        <begin position="57"/>
        <end position="78"/>
    </location>
</feature>
<keyword evidence="1" id="KW-1133">Transmembrane helix</keyword>
<gene>
    <name evidence="2" type="ORF">SAMN05216466_107327</name>
</gene>
<accession>A0A1G8A6L9</accession>
<keyword evidence="1" id="KW-0812">Transmembrane</keyword>
<reference evidence="2 3" key="1">
    <citation type="submission" date="2016-10" db="EMBL/GenBank/DDBJ databases">
        <authorList>
            <person name="de Groot N.N."/>
        </authorList>
    </citation>
    <scope>NUCLEOTIDE SEQUENCE [LARGE SCALE GENOMIC DNA]</scope>
    <source>
        <strain evidence="2 3">LMG 2247</strain>
    </source>
</reference>
<evidence type="ECO:0000313" key="2">
    <source>
        <dbReference type="EMBL" id="SDH16592.1"/>
    </source>
</evidence>
<dbReference type="Proteomes" id="UP000199706">
    <property type="component" value="Unassembled WGS sequence"/>
</dbReference>
<evidence type="ECO:0000256" key="1">
    <source>
        <dbReference type="SAM" id="Phobius"/>
    </source>
</evidence>
<proteinExistence type="predicted"/>
<protein>
    <submittedName>
        <fullName evidence="2">Uncharacterized protein</fullName>
    </submittedName>
</protein>
<dbReference type="AlphaFoldDB" id="A0A1G8A6L9"/>
<feature type="transmembrane region" description="Helical" evidence="1">
    <location>
        <begin position="85"/>
        <end position="105"/>
    </location>
</feature>
<name>A0A1G8A6L9_9BURK</name>
<dbReference type="EMBL" id="FNCJ01000007">
    <property type="protein sequence ID" value="SDH16592.1"/>
    <property type="molecule type" value="Genomic_DNA"/>
</dbReference>